<feature type="region of interest" description="Disordered" evidence="1">
    <location>
        <begin position="1"/>
        <end position="118"/>
    </location>
</feature>
<dbReference type="EMBL" id="JABCKV010001631">
    <property type="protein sequence ID" value="KAG5639938.1"/>
    <property type="molecule type" value="Genomic_DNA"/>
</dbReference>
<evidence type="ECO:0000256" key="1">
    <source>
        <dbReference type="SAM" id="MobiDB-lite"/>
    </source>
</evidence>
<feature type="compositionally biased region" description="Acidic residues" evidence="1">
    <location>
        <begin position="199"/>
        <end position="209"/>
    </location>
</feature>
<feature type="compositionally biased region" description="Basic and acidic residues" evidence="1">
    <location>
        <begin position="188"/>
        <end position="198"/>
    </location>
</feature>
<feature type="compositionally biased region" description="Low complexity" evidence="1">
    <location>
        <begin position="365"/>
        <end position="382"/>
    </location>
</feature>
<protein>
    <submittedName>
        <fullName evidence="2">Uncharacterized protein</fullName>
    </submittedName>
</protein>
<feature type="compositionally biased region" description="Low complexity" evidence="1">
    <location>
        <begin position="281"/>
        <end position="311"/>
    </location>
</feature>
<accession>A0A9P7FXH5</accession>
<sequence>MPAPNLGASDSTDSLHDNPTAHHIPRARADELQGLLAESDSETERMSLHSNPGHGRKRTKWKKDKRTTLFGYDLFGHRPPPIQLPESEDEGTGRSLVVPTPTTRSSSQTFDADAAPLDAPTIATISTSAATLRAREATEEEEQKAEAERRKIRRQRKELKRVAKALALAEEEQDFEGFQGSGSGFPRQEYRSFVHAENDDGEGDAEADLDGGLYARKGTSGTGSGSDSRSRTSASRSQQSQGDLHSPQYSTSHISRQQPLSGHQHGESDSAVPWEKKMKSKSSTATRSTASRASRSNTSSGSTSHSPSLASPVSHTFVGADGFPKLKLRIADDNLDGSQCLSEADLPSPGLRGAFPSPGPGLRGGFPSQGLSGFPSSGFGPPKIERRNSILARGGAFLATRGGTEDVEG</sequence>
<reference evidence="2" key="2">
    <citation type="submission" date="2021-10" db="EMBL/GenBank/DDBJ databases">
        <title>Phylogenomics reveals ancestral predisposition of the termite-cultivated fungus Termitomyces towards a domesticated lifestyle.</title>
        <authorList>
            <person name="Auxier B."/>
            <person name="Grum-Grzhimaylo A."/>
            <person name="Cardenas M.E."/>
            <person name="Lodge J.D."/>
            <person name="Laessoe T."/>
            <person name="Pedersen O."/>
            <person name="Smith M.E."/>
            <person name="Kuyper T.W."/>
            <person name="Franco-Molano E.A."/>
            <person name="Baroni T.J."/>
            <person name="Aanen D.K."/>
        </authorList>
    </citation>
    <scope>NUCLEOTIDE SEQUENCE</scope>
    <source>
        <strain evidence="2">AP01</strain>
        <tissue evidence="2">Mycelium</tissue>
    </source>
</reference>
<name>A0A9P7FXH5_9AGAR</name>
<feature type="compositionally biased region" description="Polar residues" evidence="1">
    <location>
        <begin position="100"/>
        <end position="110"/>
    </location>
</feature>
<keyword evidence="3" id="KW-1185">Reference proteome</keyword>
<reference evidence="2" key="1">
    <citation type="submission" date="2020-07" db="EMBL/GenBank/DDBJ databases">
        <authorList>
            <person name="Nieuwenhuis M."/>
            <person name="Van De Peppel L.J.J."/>
        </authorList>
    </citation>
    <scope>NUCLEOTIDE SEQUENCE</scope>
    <source>
        <strain evidence="2">AP01</strain>
        <tissue evidence="2">Mycelium</tissue>
    </source>
</reference>
<evidence type="ECO:0000313" key="2">
    <source>
        <dbReference type="EMBL" id="KAG5639938.1"/>
    </source>
</evidence>
<feature type="compositionally biased region" description="Polar residues" evidence="1">
    <location>
        <begin position="247"/>
        <end position="261"/>
    </location>
</feature>
<dbReference type="OrthoDB" id="3255924at2759"/>
<feature type="compositionally biased region" description="Basic residues" evidence="1">
    <location>
        <begin position="54"/>
        <end position="65"/>
    </location>
</feature>
<gene>
    <name evidence="2" type="ORF">DXG03_002299</name>
</gene>
<evidence type="ECO:0000313" key="3">
    <source>
        <dbReference type="Proteomes" id="UP000775547"/>
    </source>
</evidence>
<proteinExistence type="predicted"/>
<feature type="region of interest" description="Disordered" evidence="1">
    <location>
        <begin position="133"/>
        <end position="154"/>
    </location>
</feature>
<feature type="compositionally biased region" description="Low complexity" evidence="1">
    <location>
        <begin position="225"/>
        <end position="242"/>
    </location>
</feature>
<organism evidence="2 3">
    <name type="scientific">Asterophora parasitica</name>
    <dbReference type="NCBI Taxonomy" id="117018"/>
    <lineage>
        <taxon>Eukaryota</taxon>
        <taxon>Fungi</taxon>
        <taxon>Dikarya</taxon>
        <taxon>Basidiomycota</taxon>
        <taxon>Agaricomycotina</taxon>
        <taxon>Agaricomycetes</taxon>
        <taxon>Agaricomycetidae</taxon>
        <taxon>Agaricales</taxon>
        <taxon>Tricholomatineae</taxon>
        <taxon>Lyophyllaceae</taxon>
        <taxon>Asterophora</taxon>
    </lineage>
</organism>
<feature type="region of interest" description="Disordered" evidence="1">
    <location>
        <begin position="168"/>
        <end position="318"/>
    </location>
</feature>
<dbReference type="AlphaFoldDB" id="A0A9P7FXH5"/>
<feature type="region of interest" description="Disordered" evidence="1">
    <location>
        <begin position="338"/>
        <end position="383"/>
    </location>
</feature>
<dbReference type="Proteomes" id="UP000775547">
    <property type="component" value="Unassembled WGS sequence"/>
</dbReference>
<comment type="caution">
    <text evidence="2">The sequence shown here is derived from an EMBL/GenBank/DDBJ whole genome shotgun (WGS) entry which is preliminary data.</text>
</comment>